<dbReference type="Proteomes" id="UP000789920">
    <property type="component" value="Unassembled WGS sequence"/>
</dbReference>
<proteinExistence type="predicted"/>
<gene>
    <name evidence="1" type="ORF">RPERSI_LOCUS27533</name>
</gene>
<keyword evidence="2" id="KW-1185">Reference proteome</keyword>
<comment type="caution">
    <text evidence="1">The sequence shown here is derived from an EMBL/GenBank/DDBJ whole genome shotgun (WGS) entry which is preliminary data.</text>
</comment>
<reference evidence="1" key="1">
    <citation type="submission" date="2021-06" db="EMBL/GenBank/DDBJ databases">
        <authorList>
            <person name="Kallberg Y."/>
            <person name="Tangrot J."/>
            <person name="Rosling A."/>
        </authorList>
    </citation>
    <scope>NUCLEOTIDE SEQUENCE</scope>
    <source>
        <strain evidence="1">MA461A</strain>
    </source>
</reference>
<organism evidence="1 2">
    <name type="scientific">Racocetra persica</name>
    <dbReference type="NCBI Taxonomy" id="160502"/>
    <lineage>
        <taxon>Eukaryota</taxon>
        <taxon>Fungi</taxon>
        <taxon>Fungi incertae sedis</taxon>
        <taxon>Mucoromycota</taxon>
        <taxon>Glomeromycotina</taxon>
        <taxon>Glomeromycetes</taxon>
        <taxon>Diversisporales</taxon>
        <taxon>Gigasporaceae</taxon>
        <taxon>Racocetra</taxon>
    </lineage>
</organism>
<feature type="non-terminal residue" evidence="1">
    <location>
        <position position="1"/>
    </location>
</feature>
<evidence type="ECO:0000313" key="2">
    <source>
        <dbReference type="Proteomes" id="UP000789920"/>
    </source>
</evidence>
<protein>
    <submittedName>
        <fullName evidence="1">13736_t:CDS:1</fullName>
    </submittedName>
</protein>
<dbReference type="EMBL" id="CAJVQC010097509">
    <property type="protein sequence ID" value="CAG8829565.1"/>
    <property type="molecule type" value="Genomic_DNA"/>
</dbReference>
<name>A0ACA9S713_9GLOM</name>
<sequence>PIQIVSYYMDVHSRGVLDDTNIRFIGNEAVKEPLPAERCRELLEHYFFSDQLDNVFSYRFLEIFVNVLADQLVRLSVSSFFQVEQLRVMTRETNIRSSLFEILVSCSKEFATRAIKAKDRQKENIKKENNQEIDTARLGNIIQWDDSNHLVVVFLSQMPDSICALYREKSKVPDNVENLLKSQNAELQDYYKMKPEMLLEQLERLARKKMNKLKDLPEYALTIENLLKMAMILLRSRANIPVVCCGEAGCGKTSLISFLSMVMEVNFRALNLHAGIHEDDILDFMEKATALAKEGETWIFLDEINTCDHIGMLG</sequence>
<accession>A0ACA9S713</accession>
<feature type="non-terminal residue" evidence="1">
    <location>
        <position position="314"/>
    </location>
</feature>
<evidence type="ECO:0000313" key="1">
    <source>
        <dbReference type="EMBL" id="CAG8829565.1"/>
    </source>
</evidence>